<dbReference type="EMBL" id="JABFTP020000021">
    <property type="protein sequence ID" value="KAL3269106.1"/>
    <property type="molecule type" value="Genomic_DNA"/>
</dbReference>
<gene>
    <name evidence="1" type="ORF">HHI36_008188</name>
</gene>
<comment type="caution">
    <text evidence="1">The sequence shown here is derived from an EMBL/GenBank/DDBJ whole genome shotgun (WGS) entry which is preliminary data.</text>
</comment>
<evidence type="ECO:0000313" key="2">
    <source>
        <dbReference type="Proteomes" id="UP001516400"/>
    </source>
</evidence>
<keyword evidence="2" id="KW-1185">Reference proteome</keyword>
<evidence type="ECO:0000313" key="1">
    <source>
        <dbReference type="EMBL" id="KAL3269106.1"/>
    </source>
</evidence>
<sequence length="285" mass="33310">MPPSAADKIKQYRAFRQTASRRLKDINEIALNADVDENRRVQLKKRCLTVDLGYEEFGIQHNNMLQHISLQEDAEGMLAAEELVLQEADQSYYNIKATYHKQFEQDKEQSEVRFHYSNVRKPKLNIPTSLTTFSDNLSAMKNLKFPIEEWDFISFNLDTLKRFEFENNTDDLPHYSELYTFLERQCTALDSVALVKTPSKFSASHFKAFWTLKKPQFPNTLFSSGDFDRPNCPICDQEYSVYKCSFFLQKLFKNDTILSNKSSSSKSFHFRNCSRRLGLSFTQSQ</sequence>
<reference evidence="1 2" key="1">
    <citation type="journal article" date="2021" name="BMC Biol.">
        <title>Horizontally acquired antibacterial genes associated with adaptive radiation of ladybird beetles.</title>
        <authorList>
            <person name="Li H.S."/>
            <person name="Tang X.F."/>
            <person name="Huang Y.H."/>
            <person name="Xu Z.Y."/>
            <person name="Chen M.L."/>
            <person name="Du X.Y."/>
            <person name="Qiu B.Y."/>
            <person name="Chen P.T."/>
            <person name="Zhang W."/>
            <person name="Slipinski A."/>
            <person name="Escalona H.E."/>
            <person name="Waterhouse R.M."/>
            <person name="Zwick A."/>
            <person name="Pang H."/>
        </authorList>
    </citation>
    <scope>NUCLEOTIDE SEQUENCE [LARGE SCALE GENOMIC DNA]</scope>
    <source>
        <strain evidence="1">SYSU2018</strain>
    </source>
</reference>
<organism evidence="1 2">
    <name type="scientific">Cryptolaemus montrouzieri</name>
    <dbReference type="NCBI Taxonomy" id="559131"/>
    <lineage>
        <taxon>Eukaryota</taxon>
        <taxon>Metazoa</taxon>
        <taxon>Ecdysozoa</taxon>
        <taxon>Arthropoda</taxon>
        <taxon>Hexapoda</taxon>
        <taxon>Insecta</taxon>
        <taxon>Pterygota</taxon>
        <taxon>Neoptera</taxon>
        <taxon>Endopterygota</taxon>
        <taxon>Coleoptera</taxon>
        <taxon>Polyphaga</taxon>
        <taxon>Cucujiformia</taxon>
        <taxon>Coccinelloidea</taxon>
        <taxon>Coccinellidae</taxon>
        <taxon>Scymninae</taxon>
        <taxon>Scymnini</taxon>
        <taxon>Cryptolaemus</taxon>
    </lineage>
</organism>
<dbReference type="AlphaFoldDB" id="A0ABD2MRU3"/>
<protein>
    <submittedName>
        <fullName evidence="1">Uncharacterized protein</fullName>
    </submittedName>
</protein>
<name>A0ABD2MRU3_9CUCU</name>
<accession>A0ABD2MRU3</accession>
<dbReference type="Proteomes" id="UP001516400">
    <property type="component" value="Unassembled WGS sequence"/>
</dbReference>
<proteinExistence type="predicted"/>